<feature type="region of interest" description="Disordered" evidence="1">
    <location>
        <begin position="123"/>
        <end position="152"/>
    </location>
</feature>
<protein>
    <submittedName>
        <fullName evidence="2">Uncharacterized protein</fullName>
    </submittedName>
</protein>
<gene>
    <name evidence="2" type="ORF">KCU76_g14013</name>
</gene>
<accession>A0A9P8J2X1</accession>
<dbReference type="EMBL" id="JAHFXF010000818">
    <property type="protein sequence ID" value="KAG9682129.1"/>
    <property type="molecule type" value="Genomic_DNA"/>
</dbReference>
<evidence type="ECO:0000313" key="3">
    <source>
        <dbReference type="Proteomes" id="UP000779574"/>
    </source>
</evidence>
<name>A0A9P8J2X1_AURME</name>
<dbReference type="Proteomes" id="UP000779574">
    <property type="component" value="Unassembled WGS sequence"/>
</dbReference>
<dbReference type="AlphaFoldDB" id="A0A9P8J2X1"/>
<feature type="compositionally biased region" description="Basic and acidic residues" evidence="1">
    <location>
        <begin position="129"/>
        <end position="139"/>
    </location>
</feature>
<feature type="non-terminal residue" evidence="2">
    <location>
        <position position="1"/>
    </location>
</feature>
<evidence type="ECO:0000256" key="1">
    <source>
        <dbReference type="SAM" id="MobiDB-lite"/>
    </source>
</evidence>
<sequence>MANRPRYAASLDALTLSRWNLNHQSLLVYFDESIFKSESFINALRKLADDFAEDRRRHPTSTIQRVSRVHEWVPWDIAQVRETLSNEVTAPRVNAYDQINTQDQVNTHDRVNAYDQVDAHDQSNTQSNAHDHDNTHDQENAYDPVNTDDQLP</sequence>
<evidence type="ECO:0000313" key="2">
    <source>
        <dbReference type="EMBL" id="KAG9682129.1"/>
    </source>
</evidence>
<proteinExistence type="predicted"/>
<reference evidence="2" key="1">
    <citation type="journal article" date="2021" name="J Fungi (Basel)">
        <title>Virulence traits and population genomics of the black yeast Aureobasidium melanogenum.</title>
        <authorList>
            <person name="Cernosa A."/>
            <person name="Sun X."/>
            <person name="Gostincar C."/>
            <person name="Fang C."/>
            <person name="Gunde-Cimerman N."/>
            <person name="Song Z."/>
        </authorList>
    </citation>
    <scope>NUCLEOTIDE SEQUENCE</scope>
    <source>
        <strain evidence="2">EXF-9911</strain>
    </source>
</reference>
<organism evidence="2 3">
    <name type="scientific">Aureobasidium melanogenum</name>
    <name type="common">Aureobasidium pullulans var. melanogenum</name>
    <dbReference type="NCBI Taxonomy" id="46634"/>
    <lineage>
        <taxon>Eukaryota</taxon>
        <taxon>Fungi</taxon>
        <taxon>Dikarya</taxon>
        <taxon>Ascomycota</taxon>
        <taxon>Pezizomycotina</taxon>
        <taxon>Dothideomycetes</taxon>
        <taxon>Dothideomycetidae</taxon>
        <taxon>Dothideales</taxon>
        <taxon>Saccotheciaceae</taxon>
        <taxon>Aureobasidium</taxon>
    </lineage>
</organism>
<reference evidence="2" key="2">
    <citation type="submission" date="2021-08" db="EMBL/GenBank/DDBJ databases">
        <authorList>
            <person name="Gostincar C."/>
            <person name="Sun X."/>
            <person name="Song Z."/>
            <person name="Gunde-Cimerman N."/>
        </authorList>
    </citation>
    <scope>NUCLEOTIDE SEQUENCE</scope>
    <source>
        <strain evidence="2">EXF-9911</strain>
    </source>
</reference>
<comment type="caution">
    <text evidence="2">The sequence shown here is derived from an EMBL/GenBank/DDBJ whole genome shotgun (WGS) entry which is preliminary data.</text>
</comment>